<evidence type="ECO:0000259" key="1">
    <source>
        <dbReference type="PROSITE" id="PS50097"/>
    </source>
</evidence>
<dbReference type="AlphaFoldDB" id="A0AAV6V724"/>
<dbReference type="SUPFAM" id="SSF49599">
    <property type="entry name" value="TRAF domain-like"/>
    <property type="match status" value="1"/>
</dbReference>
<dbReference type="Proteomes" id="UP000827092">
    <property type="component" value="Unassembled WGS sequence"/>
</dbReference>
<dbReference type="PANTHER" id="PTHR24413">
    <property type="entry name" value="SPECKLE-TYPE POZ PROTEIN"/>
    <property type="match status" value="1"/>
</dbReference>
<dbReference type="InterPro" id="IPR002083">
    <property type="entry name" value="MATH/TRAF_dom"/>
</dbReference>
<evidence type="ECO:0008006" key="5">
    <source>
        <dbReference type="Google" id="ProtNLM"/>
    </source>
</evidence>
<feature type="domain" description="MATH" evidence="2">
    <location>
        <begin position="18"/>
        <end position="144"/>
    </location>
</feature>
<organism evidence="3 4">
    <name type="scientific">Oedothorax gibbosus</name>
    <dbReference type="NCBI Taxonomy" id="931172"/>
    <lineage>
        <taxon>Eukaryota</taxon>
        <taxon>Metazoa</taxon>
        <taxon>Ecdysozoa</taxon>
        <taxon>Arthropoda</taxon>
        <taxon>Chelicerata</taxon>
        <taxon>Arachnida</taxon>
        <taxon>Araneae</taxon>
        <taxon>Araneomorphae</taxon>
        <taxon>Entelegynae</taxon>
        <taxon>Araneoidea</taxon>
        <taxon>Linyphiidae</taxon>
        <taxon>Erigoninae</taxon>
        <taxon>Oedothorax</taxon>
    </lineage>
</organism>
<dbReference type="SUPFAM" id="SSF54695">
    <property type="entry name" value="POZ domain"/>
    <property type="match status" value="1"/>
</dbReference>
<protein>
    <recommendedName>
        <fullName evidence="5">Speckle-type POZ protein</fullName>
    </recommendedName>
</protein>
<dbReference type="PROSITE" id="PS50097">
    <property type="entry name" value="BTB"/>
    <property type="match status" value="1"/>
</dbReference>
<evidence type="ECO:0000259" key="2">
    <source>
        <dbReference type="PROSITE" id="PS50144"/>
    </source>
</evidence>
<comment type="caution">
    <text evidence="3">The sequence shown here is derived from an EMBL/GenBank/DDBJ whole genome shotgun (WGS) entry which is preliminary data.</text>
</comment>
<dbReference type="Pfam" id="PF00651">
    <property type="entry name" value="BTB"/>
    <property type="match status" value="1"/>
</dbReference>
<dbReference type="GO" id="GO:0030163">
    <property type="term" value="P:protein catabolic process"/>
    <property type="evidence" value="ECO:0007669"/>
    <property type="project" value="UniProtKB-ARBA"/>
</dbReference>
<feature type="domain" description="BTB" evidence="1">
    <location>
        <begin position="192"/>
        <end position="255"/>
    </location>
</feature>
<dbReference type="CDD" id="cd00121">
    <property type="entry name" value="MATH"/>
    <property type="match status" value="1"/>
</dbReference>
<dbReference type="PROSITE" id="PS50144">
    <property type="entry name" value="MATH"/>
    <property type="match status" value="1"/>
</dbReference>
<evidence type="ECO:0000313" key="4">
    <source>
        <dbReference type="Proteomes" id="UP000827092"/>
    </source>
</evidence>
<dbReference type="Pfam" id="PF22486">
    <property type="entry name" value="MATH_2"/>
    <property type="match status" value="1"/>
</dbReference>
<evidence type="ECO:0000313" key="3">
    <source>
        <dbReference type="EMBL" id="KAG8192307.1"/>
    </source>
</evidence>
<keyword evidence="4" id="KW-1185">Reference proteome</keyword>
<proteinExistence type="predicted"/>
<sequence>MSEKVKEFRARTSISTSACKFTWEIENFSLCSLEGVEYLLSPKFIVDDSLITTWCLRLYPNKGECIAIYLSRISSDSSAHYVTANLSLIRVNKFKRCANVLDNCLYEGSSCDWGFDDVIDRKKLFGEDRFVLLPNDTLTVMCELKVSRVDDVTTSELTEESKAVESPNCNVFHVPKPLQRNLKCLYENKKYSDFIIKVGDEELKVHKLILCARSSVFDTMLNCDMKENLTNCLEITDFDLLVIEIMLRYIYYGHVMGLTSEISIQLYSAAEKYNLPDLKDICVKYLLRNLDIANICDVLTLGELHNEPQLKISAQNFICMNAAAIQETEKWLDLSKAMPDLVTSLYRLVISQTKQEVHKELK</sequence>
<dbReference type="Gene3D" id="2.60.210.10">
    <property type="entry name" value="Apoptosis, Tumor Necrosis Factor Receptor Associated Protein 2, Chain A"/>
    <property type="match status" value="1"/>
</dbReference>
<dbReference type="Gene3D" id="1.25.40.420">
    <property type="match status" value="1"/>
</dbReference>
<dbReference type="EMBL" id="JAFNEN010000141">
    <property type="protein sequence ID" value="KAG8192307.1"/>
    <property type="molecule type" value="Genomic_DNA"/>
</dbReference>
<dbReference type="InterPro" id="IPR008974">
    <property type="entry name" value="TRAF-like"/>
</dbReference>
<dbReference type="InterPro" id="IPR000210">
    <property type="entry name" value="BTB/POZ_dom"/>
</dbReference>
<name>A0AAV6V724_9ARAC</name>
<dbReference type="SMART" id="SM00225">
    <property type="entry name" value="BTB"/>
    <property type="match status" value="1"/>
</dbReference>
<gene>
    <name evidence="3" type="ORF">JTE90_002128</name>
</gene>
<dbReference type="InterPro" id="IPR011333">
    <property type="entry name" value="SKP1/BTB/POZ_sf"/>
</dbReference>
<accession>A0AAV6V724</accession>
<dbReference type="Gene3D" id="3.30.710.10">
    <property type="entry name" value="Potassium Channel Kv1.1, Chain A"/>
    <property type="match status" value="1"/>
</dbReference>
<reference evidence="3 4" key="1">
    <citation type="journal article" date="2022" name="Nat. Ecol. Evol.">
        <title>A masculinizing supergene underlies an exaggerated male reproductive morph in a spider.</title>
        <authorList>
            <person name="Hendrickx F."/>
            <person name="De Corte Z."/>
            <person name="Sonet G."/>
            <person name="Van Belleghem S.M."/>
            <person name="Kostlbacher S."/>
            <person name="Vangestel C."/>
        </authorList>
    </citation>
    <scope>NUCLEOTIDE SEQUENCE [LARGE SCALE GENOMIC DNA]</scope>
    <source>
        <strain evidence="3">W744_W776</strain>
    </source>
</reference>